<feature type="compositionally biased region" description="Basic and acidic residues" evidence="1">
    <location>
        <begin position="572"/>
        <end position="591"/>
    </location>
</feature>
<dbReference type="Proteomes" id="UP000198683">
    <property type="component" value="Unassembled WGS sequence"/>
</dbReference>
<dbReference type="Gene3D" id="2.60.40.380">
    <property type="entry name" value="Purple acid phosphatase-like, N-terminal"/>
    <property type="match status" value="1"/>
</dbReference>
<dbReference type="OrthoDB" id="327733at2"/>
<feature type="domain" description="PhoD-like phosphatase metallophosphatase" evidence="2">
    <location>
        <begin position="195"/>
        <end position="532"/>
    </location>
</feature>
<dbReference type="InterPro" id="IPR018946">
    <property type="entry name" value="PhoD-like_MPP"/>
</dbReference>
<gene>
    <name evidence="4" type="ORF">SAMN05421874_10482</name>
</gene>
<evidence type="ECO:0000256" key="1">
    <source>
        <dbReference type="SAM" id="MobiDB-lite"/>
    </source>
</evidence>
<accession>A0A1G8XNW0</accession>
<proteinExistence type="predicted"/>
<feature type="domain" description="Phospholipase D N-terminal" evidence="3">
    <location>
        <begin position="84"/>
        <end position="182"/>
    </location>
</feature>
<dbReference type="AlphaFoldDB" id="A0A1G8XNW0"/>
<dbReference type="InterPro" id="IPR038607">
    <property type="entry name" value="PhoD-like_sf"/>
</dbReference>
<reference evidence="4 5" key="1">
    <citation type="submission" date="2016-10" db="EMBL/GenBank/DDBJ databases">
        <authorList>
            <person name="de Groot N.N."/>
        </authorList>
    </citation>
    <scope>NUCLEOTIDE SEQUENCE [LARGE SCALE GENOMIC DNA]</scope>
    <source>
        <strain evidence="4 5">CGMCC 4.5681</strain>
    </source>
</reference>
<dbReference type="Pfam" id="PF16655">
    <property type="entry name" value="PhoD_N"/>
    <property type="match status" value="1"/>
</dbReference>
<sequence length="591" mass="66287">MSSFRCARFTARSRAGPGSEAFGTLDRVQQPTLSHPNRRHFLVTGLAAGIAAAVPVSVPASVPAYADPDPALASRELRTDPFTLGVASGDPDHQGFVLWTRLAQEPLAEDGFGGMPQRAFSVRWQVYRDERARRVARSGVATAAPVWGHSVHVEVGGLSPDTDYWYRFRMGPYVSPLGRARTAPHPASYGSALSMAFVSCAQYEHGYFTAYRRLAEERPDLVLHLGDYQYEYTSNTYTAPGGNVRDHEGPETQTLAGYRQRHAQYKADPDLQAAHAAAPWLVVWDDHEVDNNWADEVHERPQNPQPDFLARREAAFRAYYENMPLRRASVPRGVDMQLYRRVRWGRTATFHMLDTRQYRDDQACGDGYRDCPAAADPARSITGAEQEAWLLDGFRRSRTRWDILGQQVFFAQRDKDAGPAKVTSQDAWDGYVASRQRITQGWIDAKVRNPVVLTGDVHAHWASDLKLDYDDPTGPTVGSELATTSITTGGDGADADPAQNPFLSINPHLRFYNNQRGYVLTRIERDQLTADFKVVPRVRTPDAAAYTRATFVVEDRVPGVRQTYLRPLDPTLRTRHETSVEETVRRETDRP</sequence>
<evidence type="ECO:0000259" key="3">
    <source>
        <dbReference type="Pfam" id="PF16655"/>
    </source>
</evidence>
<dbReference type="InterPro" id="IPR052900">
    <property type="entry name" value="Phospholipid_Metab_Enz"/>
</dbReference>
<dbReference type="CDD" id="cd07389">
    <property type="entry name" value="MPP_PhoD"/>
    <property type="match status" value="1"/>
</dbReference>
<dbReference type="Pfam" id="PF09423">
    <property type="entry name" value="PhoD"/>
    <property type="match status" value="1"/>
</dbReference>
<keyword evidence="5" id="KW-1185">Reference proteome</keyword>
<dbReference type="PANTHER" id="PTHR43606:SF2">
    <property type="entry name" value="ALKALINE PHOSPHATASE FAMILY PROTEIN (AFU_ORTHOLOGUE AFUA_5G03860)"/>
    <property type="match status" value="1"/>
</dbReference>
<feature type="region of interest" description="Disordered" evidence="1">
    <location>
        <begin position="571"/>
        <end position="591"/>
    </location>
</feature>
<dbReference type="InterPro" id="IPR032093">
    <property type="entry name" value="PhoD_N"/>
</dbReference>
<name>A0A1G8XNW0_9ACTN</name>
<dbReference type="PANTHER" id="PTHR43606">
    <property type="entry name" value="PHOSPHATASE, PUTATIVE (AFU_ORTHOLOGUE AFUA_6G08710)-RELATED"/>
    <property type="match status" value="1"/>
</dbReference>
<dbReference type="EMBL" id="FNFB01000004">
    <property type="protein sequence ID" value="SDJ92332.1"/>
    <property type="molecule type" value="Genomic_DNA"/>
</dbReference>
<dbReference type="STRING" id="683260.SAMN05421874_10482"/>
<evidence type="ECO:0000259" key="2">
    <source>
        <dbReference type="Pfam" id="PF09423"/>
    </source>
</evidence>
<organism evidence="4 5">
    <name type="scientific">Nonomuraea maritima</name>
    <dbReference type="NCBI Taxonomy" id="683260"/>
    <lineage>
        <taxon>Bacteria</taxon>
        <taxon>Bacillati</taxon>
        <taxon>Actinomycetota</taxon>
        <taxon>Actinomycetes</taxon>
        <taxon>Streptosporangiales</taxon>
        <taxon>Streptosporangiaceae</taxon>
        <taxon>Nonomuraea</taxon>
    </lineage>
</organism>
<dbReference type="Gene3D" id="3.60.21.70">
    <property type="entry name" value="PhoD-like phosphatase"/>
    <property type="match status" value="1"/>
</dbReference>
<dbReference type="InterPro" id="IPR029052">
    <property type="entry name" value="Metallo-depent_PP-like"/>
</dbReference>
<evidence type="ECO:0000313" key="5">
    <source>
        <dbReference type="Proteomes" id="UP000198683"/>
    </source>
</evidence>
<evidence type="ECO:0000313" key="4">
    <source>
        <dbReference type="EMBL" id="SDJ92332.1"/>
    </source>
</evidence>
<dbReference type="PROSITE" id="PS51318">
    <property type="entry name" value="TAT"/>
    <property type="match status" value="1"/>
</dbReference>
<dbReference type="SUPFAM" id="SSF56300">
    <property type="entry name" value="Metallo-dependent phosphatases"/>
    <property type="match status" value="1"/>
</dbReference>
<dbReference type="InterPro" id="IPR006311">
    <property type="entry name" value="TAT_signal"/>
</dbReference>
<protein>
    <submittedName>
        <fullName evidence="4">Alkaline phosphatase D</fullName>
    </submittedName>
</protein>